<accession>A0A8X6H4R9</accession>
<reference evidence="1" key="1">
    <citation type="submission" date="2020-07" db="EMBL/GenBank/DDBJ databases">
        <title>Multicomponent nature underlies the extraordinary mechanical properties of spider dragline silk.</title>
        <authorList>
            <person name="Kono N."/>
            <person name="Nakamura H."/>
            <person name="Mori M."/>
            <person name="Yoshida Y."/>
            <person name="Ohtoshi R."/>
            <person name="Malay A.D."/>
            <person name="Moran D.A.P."/>
            <person name="Tomita M."/>
            <person name="Numata K."/>
            <person name="Arakawa K."/>
        </authorList>
    </citation>
    <scope>NUCLEOTIDE SEQUENCE</scope>
</reference>
<name>A0A8X6H4R9_TRICU</name>
<dbReference type="AlphaFoldDB" id="A0A8X6H4R9"/>
<dbReference type="EMBL" id="BMAO01037272">
    <property type="protein sequence ID" value="GFR16559.1"/>
    <property type="molecule type" value="Genomic_DNA"/>
</dbReference>
<organism evidence="1 2">
    <name type="scientific">Trichonephila clavata</name>
    <name type="common">Joro spider</name>
    <name type="synonym">Nephila clavata</name>
    <dbReference type="NCBI Taxonomy" id="2740835"/>
    <lineage>
        <taxon>Eukaryota</taxon>
        <taxon>Metazoa</taxon>
        <taxon>Ecdysozoa</taxon>
        <taxon>Arthropoda</taxon>
        <taxon>Chelicerata</taxon>
        <taxon>Arachnida</taxon>
        <taxon>Araneae</taxon>
        <taxon>Araneomorphae</taxon>
        <taxon>Entelegynae</taxon>
        <taxon>Araneoidea</taxon>
        <taxon>Nephilidae</taxon>
        <taxon>Trichonephila</taxon>
    </lineage>
</organism>
<gene>
    <name evidence="1" type="ORF">TNCT_546211</name>
</gene>
<proteinExistence type="predicted"/>
<evidence type="ECO:0000313" key="1">
    <source>
        <dbReference type="EMBL" id="GFR16559.1"/>
    </source>
</evidence>
<protein>
    <submittedName>
        <fullName evidence="1">Uncharacterized protein</fullName>
    </submittedName>
</protein>
<evidence type="ECO:0000313" key="2">
    <source>
        <dbReference type="Proteomes" id="UP000887116"/>
    </source>
</evidence>
<keyword evidence="2" id="KW-1185">Reference proteome</keyword>
<sequence>MAGSGSQSKEADHYKQRWSLVCVGEDNEAIVPSCLKDGFTFSFRIVLGDIKTAKVYSGMSFMADQKKTRVERRTSSHAHM</sequence>
<dbReference type="Proteomes" id="UP000887116">
    <property type="component" value="Unassembled WGS sequence"/>
</dbReference>
<comment type="caution">
    <text evidence="1">The sequence shown here is derived from an EMBL/GenBank/DDBJ whole genome shotgun (WGS) entry which is preliminary data.</text>
</comment>